<evidence type="ECO:0000313" key="2">
    <source>
        <dbReference type="EMBL" id="CUE72503.1"/>
    </source>
</evidence>
<evidence type="ECO:0008006" key="4">
    <source>
        <dbReference type="Google" id="ProtNLM"/>
    </source>
</evidence>
<feature type="chain" id="PRO_5006621327" description="Membrane-associated protein" evidence="1">
    <location>
        <begin position="18"/>
        <end position="206"/>
    </location>
</feature>
<dbReference type="VEuPathDB" id="TriTrypDB:BSAL_54220"/>
<protein>
    <recommendedName>
        <fullName evidence="4">Membrane-associated protein</fullName>
    </recommendedName>
</protein>
<name>A0A0S4IIM7_BODSA</name>
<sequence length="206" mass="23112">MAWSLFFVVLLAHIVVGVEDLWVRQHCVAAASDVVNFQIYLKWSNDDLLTSFVQSGCPENLPFASHKLTTSEELMSFWRFTLKPSQEAFDNVMTRLVVSGVESNLCRTEWDSIHCTGVPVRVANRVFGVQLTRMFVLERFYMLARGVNSASASLPHKTNTNAPTTAFPESRYIGGISLFDPTSVPIRRSFTSPTTRITGAMDPSLW</sequence>
<dbReference type="Proteomes" id="UP000051952">
    <property type="component" value="Unassembled WGS sequence"/>
</dbReference>
<reference evidence="3" key="1">
    <citation type="submission" date="2015-09" db="EMBL/GenBank/DDBJ databases">
        <authorList>
            <consortium name="Pathogen Informatics"/>
        </authorList>
    </citation>
    <scope>NUCLEOTIDE SEQUENCE [LARGE SCALE GENOMIC DNA]</scope>
    <source>
        <strain evidence="3">Lake Konstanz</strain>
    </source>
</reference>
<keyword evidence="1" id="KW-0732">Signal</keyword>
<evidence type="ECO:0000313" key="3">
    <source>
        <dbReference type="Proteomes" id="UP000051952"/>
    </source>
</evidence>
<organism evidence="2 3">
    <name type="scientific">Bodo saltans</name>
    <name type="common">Flagellated protozoan</name>
    <dbReference type="NCBI Taxonomy" id="75058"/>
    <lineage>
        <taxon>Eukaryota</taxon>
        <taxon>Discoba</taxon>
        <taxon>Euglenozoa</taxon>
        <taxon>Kinetoplastea</taxon>
        <taxon>Metakinetoplastina</taxon>
        <taxon>Eubodonida</taxon>
        <taxon>Bodonidae</taxon>
        <taxon>Bodo</taxon>
    </lineage>
</organism>
<dbReference type="EMBL" id="CYKH01000129">
    <property type="protein sequence ID" value="CUE72503.1"/>
    <property type="molecule type" value="Genomic_DNA"/>
</dbReference>
<proteinExistence type="predicted"/>
<gene>
    <name evidence="2" type="ORF">BSAL_54220</name>
</gene>
<feature type="non-terminal residue" evidence="2">
    <location>
        <position position="206"/>
    </location>
</feature>
<dbReference type="AlphaFoldDB" id="A0A0S4IIM7"/>
<keyword evidence="3" id="KW-1185">Reference proteome</keyword>
<evidence type="ECO:0000256" key="1">
    <source>
        <dbReference type="SAM" id="SignalP"/>
    </source>
</evidence>
<accession>A0A0S4IIM7</accession>
<feature type="signal peptide" evidence="1">
    <location>
        <begin position="1"/>
        <end position="17"/>
    </location>
</feature>